<dbReference type="PROSITE" id="PS00280">
    <property type="entry name" value="BPTI_KUNITZ_1"/>
    <property type="match status" value="1"/>
</dbReference>
<dbReference type="InterPro" id="IPR002223">
    <property type="entry name" value="Kunitz_BPTI"/>
</dbReference>
<evidence type="ECO:0000256" key="1">
    <source>
        <dbReference type="ARBA" id="ARBA00023157"/>
    </source>
</evidence>
<comment type="caution">
    <text evidence="3">The sequence shown here is derived from an EMBL/GenBank/DDBJ whole genome shotgun (WGS) entry which is preliminary data.</text>
</comment>
<sequence length="89" mass="9885">MLRYFYNPASKSCEEFIYGGCLGNENNFQTLEQCRLTCTEERSQTVSGAPETKAKKHQPGPRIFSSASIMVTHLLLASSLPPFLPSSLQ</sequence>
<gene>
    <name evidence="3" type="ORF">JD844_019396</name>
</gene>
<dbReference type="InterPro" id="IPR036880">
    <property type="entry name" value="Kunitz_BPTI_sf"/>
</dbReference>
<dbReference type="SUPFAM" id="SSF57362">
    <property type="entry name" value="BPTI-like"/>
    <property type="match status" value="1"/>
</dbReference>
<organism evidence="3 4">
    <name type="scientific">Phrynosoma platyrhinos</name>
    <name type="common">Desert horned lizard</name>
    <dbReference type="NCBI Taxonomy" id="52577"/>
    <lineage>
        <taxon>Eukaryota</taxon>
        <taxon>Metazoa</taxon>
        <taxon>Chordata</taxon>
        <taxon>Craniata</taxon>
        <taxon>Vertebrata</taxon>
        <taxon>Euteleostomi</taxon>
        <taxon>Lepidosauria</taxon>
        <taxon>Squamata</taxon>
        <taxon>Bifurcata</taxon>
        <taxon>Unidentata</taxon>
        <taxon>Episquamata</taxon>
        <taxon>Toxicofera</taxon>
        <taxon>Iguania</taxon>
        <taxon>Phrynosomatidae</taxon>
        <taxon>Phrynosomatinae</taxon>
        <taxon>Phrynosoma</taxon>
    </lineage>
</organism>
<dbReference type="InterPro" id="IPR020901">
    <property type="entry name" value="Prtase_inh_Kunz-CS"/>
</dbReference>
<dbReference type="EMBL" id="JAIPUX010005289">
    <property type="protein sequence ID" value="KAH0619351.1"/>
    <property type="molecule type" value="Genomic_DNA"/>
</dbReference>
<dbReference type="SMART" id="SM00131">
    <property type="entry name" value="KU"/>
    <property type="match status" value="1"/>
</dbReference>
<dbReference type="PANTHER" id="PTHR10083">
    <property type="entry name" value="KUNITZ-TYPE PROTEASE INHIBITOR-RELATED"/>
    <property type="match status" value="1"/>
</dbReference>
<keyword evidence="1" id="KW-1015">Disulfide bond</keyword>
<dbReference type="CDD" id="cd00109">
    <property type="entry name" value="Kunitz-type"/>
    <property type="match status" value="1"/>
</dbReference>
<evidence type="ECO:0000313" key="4">
    <source>
        <dbReference type="Proteomes" id="UP000826234"/>
    </source>
</evidence>
<proteinExistence type="predicted"/>
<keyword evidence="4" id="KW-1185">Reference proteome</keyword>
<accession>A0ABQ7SPU8</accession>
<feature type="domain" description="BPTI/Kunitz inhibitor" evidence="2">
    <location>
        <begin position="1"/>
        <end position="38"/>
    </location>
</feature>
<dbReference type="PANTHER" id="PTHR10083:SF374">
    <property type="entry name" value="BPTI_KUNITZ INHIBITOR DOMAIN-CONTAINING PROTEIN"/>
    <property type="match status" value="1"/>
</dbReference>
<name>A0ABQ7SPU8_PHRPL</name>
<dbReference type="PRINTS" id="PR00759">
    <property type="entry name" value="BASICPTASE"/>
</dbReference>
<dbReference type="Gene3D" id="4.10.410.10">
    <property type="entry name" value="Pancreatic trypsin inhibitor Kunitz domain"/>
    <property type="match status" value="1"/>
</dbReference>
<dbReference type="Proteomes" id="UP000826234">
    <property type="component" value="Unassembled WGS sequence"/>
</dbReference>
<dbReference type="InterPro" id="IPR050098">
    <property type="entry name" value="TFPI/VKTCI-like"/>
</dbReference>
<reference evidence="3 4" key="1">
    <citation type="journal article" date="2022" name="Gigascience">
        <title>A chromosome-level genome assembly and annotation of the desert horned lizard, Phrynosoma platyrhinos, provides insight into chromosomal rearrangements among reptiles.</title>
        <authorList>
            <person name="Koochekian N."/>
            <person name="Ascanio A."/>
            <person name="Farleigh K."/>
            <person name="Card D.C."/>
            <person name="Schield D.R."/>
            <person name="Castoe T.A."/>
            <person name="Jezkova T."/>
        </authorList>
    </citation>
    <scope>NUCLEOTIDE SEQUENCE [LARGE SCALE GENOMIC DNA]</scope>
    <source>
        <strain evidence="3">NK-2021</strain>
    </source>
</reference>
<evidence type="ECO:0000313" key="3">
    <source>
        <dbReference type="EMBL" id="KAH0619351.1"/>
    </source>
</evidence>
<dbReference type="PROSITE" id="PS50279">
    <property type="entry name" value="BPTI_KUNITZ_2"/>
    <property type="match status" value="1"/>
</dbReference>
<evidence type="ECO:0000259" key="2">
    <source>
        <dbReference type="PROSITE" id="PS50279"/>
    </source>
</evidence>
<dbReference type="Pfam" id="PF00014">
    <property type="entry name" value="Kunitz_BPTI"/>
    <property type="match status" value="1"/>
</dbReference>
<protein>
    <recommendedName>
        <fullName evidence="2">BPTI/Kunitz inhibitor domain-containing protein</fullName>
    </recommendedName>
</protein>